<dbReference type="PANTHER" id="PTHR45527">
    <property type="entry name" value="NONRIBOSOMAL PEPTIDE SYNTHETASE"/>
    <property type="match status" value="1"/>
</dbReference>
<dbReference type="Pfam" id="PF00668">
    <property type="entry name" value="Condensation"/>
    <property type="match status" value="1"/>
</dbReference>
<keyword evidence="3" id="KW-1185">Reference proteome</keyword>
<dbReference type="Gene3D" id="3.30.559.30">
    <property type="entry name" value="Nonribosomal peptide synthetase, condensation domain"/>
    <property type="match status" value="1"/>
</dbReference>
<dbReference type="PANTHER" id="PTHR45527:SF1">
    <property type="entry name" value="FATTY ACID SYNTHASE"/>
    <property type="match status" value="1"/>
</dbReference>
<gene>
    <name evidence="2" type="ORF">ACFSJG_14795</name>
</gene>
<proteinExistence type="predicted"/>
<sequence length="469" mass="51033">MEFTELVDYPVTPGTLTEWIPTAPCDGANPWFVDARPSSFVQESRLREAHTDPWSGRESWLGTAFEITGPLDAESFGRALNTWIDRHEGLRSHAGLTPGAGDLRRRTVAPGRVRVDSQKHGYRTSAAENCAHLQSLFDGCTAPTSWPAFAFATVEPPDRDRAFTVYFAADHALVDGYSVVLVAQEIDALYRAERDGVDPALFPVGSYLDFSAHERTRVGELSTDHPAVALWRGVLDRGHGQLPEFPLDLGELPDHPSAQRGLSAWVLDRDDADAFAVMCRKIGHGFFAGALACMAIVGSELAGADRFDAVTPMHTRDAPGWAGSIGWFVGISPISFGVRGAGSFADLVRRASVQVTAAKPASQVPFEWVCDALGTSPLPRFVVSYMDLRFIPAATEWPDRNARALRSKQYSSDVHIWVNRTPQGVNIAARFPATESATAAVHRYVTRLRSLMEEAVGTGTCGLPASVTR</sequence>
<comment type="caution">
    <text evidence="2">The sequence shown here is derived from an EMBL/GenBank/DDBJ whole genome shotgun (WGS) entry which is preliminary data.</text>
</comment>
<dbReference type="InterPro" id="IPR001242">
    <property type="entry name" value="Condensation_dom"/>
</dbReference>
<dbReference type="EMBL" id="JBHUFB010000010">
    <property type="protein sequence ID" value="MFD1813488.1"/>
    <property type="molecule type" value="Genomic_DNA"/>
</dbReference>
<feature type="domain" description="Condensation" evidence="1">
    <location>
        <begin position="160"/>
        <end position="374"/>
    </location>
</feature>
<dbReference type="Gene3D" id="3.30.559.10">
    <property type="entry name" value="Chloramphenicol acetyltransferase-like domain"/>
    <property type="match status" value="1"/>
</dbReference>
<organism evidence="2 3">
    <name type="scientific">Rhodococcus gannanensis</name>
    <dbReference type="NCBI Taxonomy" id="1960308"/>
    <lineage>
        <taxon>Bacteria</taxon>
        <taxon>Bacillati</taxon>
        <taxon>Actinomycetota</taxon>
        <taxon>Actinomycetes</taxon>
        <taxon>Mycobacteriales</taxon>
        <taxon>Nocardiaceae</taxon>
        <taxon>Rhodococcus</taxon>
    </lineage>
</organism>
<protein>
    <submittedName>
        <fullName evidence="2">Condensation domain-containing protein</fullName>
    </submittedName>
</protein>
<dbReference type="Proteomes" id="UP001597286">
    <property type="component" value="Unassembled WGS sequence"/>
</dbReference>
<evidence type="ECO:0000259" key="1">
    <source>
        <dbReference type="Pfam" id="PF00668"/>
    </source>
</evidence>
<name>A0ABW4P4P9_9NOCA</name>
<dbReference type="InterPro" id="IPR023213">
    <property type="entry name" value="CAT-like_dom_sf"/>
</dbReference>
<dbReference type="RefSeq" id="WP_378485941.1">
    <property type="nucleotide sequence ID" value="NZ_JBHUFB010000010.1"/>
</dbReference>
<reference evidence="3" key="1">
    <citation type="journal article" date="2019" name="Int. J. Syst. Evol. Microbiol.">
        <title>The Global Catalogue of Microorganisms (GCM) 10K type strain sequencing project: providing services to taxonomists for standard genome sequencing and annotation.</title>
        <authorList>
            <consortium name="The Broad Institute Genomics Platform"/>
            <consortium name="The Broad Institute Genome Sequencing Center for Infectious Disease"/>
            <person name="Wu L."/>
            <person name="Ma J."/>
        </authorList>
    </citation>
    <scope>NUCLEOTIDE SEQUENCE [LARGE SCALE GENOMIC DNA]</scope>
    <source>
        <strain evidence="3">DT72</strain>
    </source>
</reference>
<accession>A0ABW4P4P9</accession>
<dbReference type="SUPFAM" id="SSF52777">
    <property type="entry name" value="CoA-dependent acyltransferases"/>
    <property type="match status" value="2"/>
</dbReference>
<evidence type="ECO:0000313" key="3">
    <source>
        <dbReference type="Proteomes" id="UP001597286"/>
    </source>
</evidence>
<evidence type="ECO:0000313" key="2">
    <source>
        <dbReference type="EMBL" id="MFD1813488.1"/>
    </source>
</evidence>